<dbReference type="InterPro" id="IPR036390">
    <property type="entry name" value="WH_DNA-bd_sf"/>
</dbReference>
<keyword evidence="2" id="KW-0238">DNA-binding</keyword>
<proteinExistence type="predicted"/>
<protein>
    <submittedName>
        <fullName evidence="6">Helix-turn-helix domain-containing protein</fullName>
    </submittedName>
</protein>
<dbReference type="RefSeq" id="WP_345257782.1">
    <property type="nucleotide sequence ID" value="NZ_BAABGY010000016.1"/>
</dbReference>
<name>A0ABP8HPA5_9BACT</name>
<evidence type="ECO:0000256" key="3">
    <source>
        <dbReference type="ARBA" id="ARBA00023163"/>
    </source>
</evidence>
<dbReference type="InterPro" id="IPR036388">
    <property type="entry name" value="WH-like_DNA-bd_sf"/>
</dbReference>
<evidence type="ECO:0000256" key="4">
    <source>
        <dbReference type="SAM" id="MobiDB-lite"/>
    </source>
</evidence>
<dbReference type="PROSITE" id="PS51118">
    <property type="entry name" value="HTH_HXLR"/>
    <property type="match status" value="1"/>
</dbReference>
<dbReference type="Proteomes" id="UP001501725">
    <property type="component" value="Unassembled WGS sequence"/>
</dbReference>
<evidence type="ECO:0000259" key="5">
    <source>
        <dbReference type="PROSITE" id="PS51118"/>
    </source>
</evidence>
<reference evidence="7" key="1">
    <citation type="journal article" date="2019" name="Int. J. Syst. Evol. Microbiol.">
        <title>The Global Catalogue of Microorganisms (GCM) 10K type strain sequencing project: providing services to taxonomists for standard genome sequencing and annotation.</title>
        <authorList>
            <consortium name="The Broad Institute Genomics Platform"/>
            <consortium name="The Broad Institute Genome Sequencing Center for Infectious Disease"/>
            <person name="Wu L."/>
            <person name="Ma J."/>
        </authorList>
    </citation>
    <scope>NUCLEOTIDE SEQUENCE [LARGE SCALE GENOMIC DNA]</scope>
    <source>
        <strain evidence="7">JCM 17919</strain>
    </source>
</reference>
<feature type="region of interest" description="Disordered" evidence="4">
    <location>
        <begin position="1"/>
        <end position="20"/>
    </location>
</feature>
<organism evidence="6 7">
    <name type="scientific">Flaviaesturariibacter amylovorans</name>
    <dbReference type="NCBI Taxonomy" id="1084520"/>
    <lineage>
        <taxon>Bacteria</taxon>
        <taxon>Pseudomonadati</taxon>
        <taxon>Bacteroidota</taxon>
        <taxon>Chitinophagia</taxon>
        <taxon>Chitinophagales</taxon>
        <taxon>Chitinophagaceae</taxon>
        <taxon>Flaviaestuariibacter</taxon>
    </lineage>
</organism>
<dbReference type="InterPro" id="IPR002577">
    <property type="entry name" value="HTH_HxlR"/>
</dbReference>
<sequence>METIAARAATQPKKKSEKKSAAAAYCPVRDVLHHLSDKWSMLVIRELGTQPVLRFNELKGAVPGISQKMLTTTMRKLEQNGMVRRTVFPQIPPRVEYALTPLGHEFHGHLTKLMQWACNNSAQIVGSRARK</sequence>
<keyword evidence="3" id="KW-0804">Transcription</keyword>
<dbReference type="Gene3D" id="1.10.10.10">
    <property type="entry name" value="Winged helix-like DNA-binding domain superfamily/Winged helix DNA-binding domain"/>
    <property type="match status" value="1"/>
</dbReference>
<evidence type="ECO:0000256" key="2">
    <source>
        <dbReference type="ARBA" id="ARBA00023125"/>
    </source>
</evidence>
<keyword evidence="1" id="KW-0805">Transcription regulation</keyword>
<evidence type="ECO:0000313" key="6">
    <source>
        <dbReference type="EMBL" id="GAA4341973.1"/>
    </source>
</evidence>
<dbReference type="Pfam" id="PF01638">
    <property type="entry name" value="HxlR"/>
    <property type="match status" value="1"/>
</dbReference>
<dbReference type="PANTHER" id="PTHR33204:SF39">
    <property type="entry name" value="TRANSCRIPTIONAL REGULATORY PROTEIN"/>
    <property type="match status" value="1"/>
</dbReference>
<keyword evidence="7" id="KW-1185">Reference proteome</keyword>
<evidence type="ECO:0000313" key="7">
    <source>
        <dbReference type="Proteomes" id="UP001501725"/>
    </source>
</evidence>
<dbReference type="SUPFAM" id="SSF46785">
    <property type="entry name" value="Winged helix' DNA-binding domain"/>
    <property type="match status" value="1"/>
</dbReference>
<dbReference type="PANTHER" id="PTHR33204">
    <property type="entry name" value="TRANSCRIPTIONAL REGULATOR, MARR FAMILY"/>
    <property type="match status" value="1"/>
</dbReference>
<dbReference type="EMBL" id="BAABGY010000016">
    <property type="protein sequence ID" value="GAA4341973.1"/>
    <property type="molecule type" value="Genomic_DNA"/>
</dbReference>
<accession>A0ABP8HPA5</accession>
<comment type="caution">
    <text evidence="6">The sequence shown here is derived from an EMBL/GenBank/DDBJ whole genome shotgun (WGS) entry which is preliminary data.</text>
</comment>
<feature type="domain" description="HTH hxlR-type" evidence="5">
    <location>
        <begin position="26"/>
        <end position="125"/>
    </location>
</feature>
<evidence type="ECO:0000256" key="1">
    <source>
        <dbReference type="ARBA" id="ARBA00023015"/>
    </source>
</evidence>
<gene>
    <name evidence="6" type="ORF">GCM10023184_40850</name>
</gene>